<dbReference type="EMBL" id="MDET01000031">
    <property type="protein sequence ID" value="OQM74438.1"/>
    <property type="molecule type" value="Genomic_DNA"/>
</dbReference>
<organism evidence="1 2">
    <name type="scientific">Manganibacter manganicus</name>
    <dbReference type="NCBI Taxonomy" id="1873176"/>
    <lineage>
        <taxon>Bacteria</taxon>
        <taxon>Pseudomonadati</taxon>
        <taxon>Pseudomonadota</taxon>
        <taxon>Alphaproteobacteria</taxon>
        <taxon>Hyphomicrobiales</taxon>
        <taxon>Phyllobacteriaceae</taxon>
        <taxon>Manganibacter</taxon>
    </lineage>
</organism>
<proteinExistence type="predicted"/>
<reference evidence="1 2" key="1">
    <citation type="journal article" date="2016" name="Int. J. Syst. Evol. Microbiol.">
        <title>Pseudaminobacter manganicus sp. nov., isolated from sludge of a manganese mine.</title>
        <authorList>
            <person name="Li J."/>
            <person name="Huang J."/>
            <person name="Liao S."/>
            <person name="Wang G."/>
        </authorList>
    </citation>
    <scope>NUCLEOTIDE SEQUENCE [LARGE SCALE GENOMIC DNA]</scope>
    <source>
        <strain evidence="1 2">JH-7</strain>
    </source>
</reference>
<dbReference type="SUPFAM" id="SSF55729">
    <property type="entry name" value="Acyl-CoA N-acyltransferases (Nat)"/>
    <property type="match status" value="1"/>
</dbReference>
<comment type="caution">
    <text evidence="1">The sequence shown here is derived from an EMBL/GenBank/DDBJ whole genome shotgun (WGS) entry which is preliminary data.</text>
</comment>
<keyword evidence="2" id="KW-1185">Reference proteome</keyword>
<evidence type="ECO:0000313" key="1">
    <source>
        <dbReference type="EMBL" id="OQM74438.1"/>
    </source>
</evidence>
<dbReference type="AlphaFoldDB" id="A0A1V8RMM4"/>
<dbReference type="Proteomes" id="UP000191905">
    <property type="component" value="Unassembled WGS sequence"/>
</dbReference>
<dbReference type="InterPro" id="IPR039968">
    <property type="entry name" value="BcerS-like"/>
</dbReference>
<dbReference type="Gene3D" id="3.40.630.30">
    <property type="match status" value="1"/>
</dbReference>
<dbReference type="CDD" id="cd04301">
    <property type="entry name" value="NAT_SF"/>
    <property type="match status" value="1"/>
</dbReference>
<evidence type="ECO:0000313" key="2">
    <source>
        <dbReference type="Proteomes" id="UP000191905"/>
    </source>
</evidence>
<dbReference type="PANTHER" id="PTHR41368:SF1">
    <property type="entry name" value="PROTEIN YGHO"/>
    <property type="match status" value="1"/>
</dbReference>
<dbReference type="STRING" id="1873176.BFN67_22035"/>
<gene>
    <name evidence="1" type="ORF">BFN67_22035</name>
</gene>
<accession>A0A1V8RMM4</accession>
<dbReference type="GO" id="GO:0016787">
    <property type="term" value="F:hydrolase activity"/>
    <property type="evidence" value="ECO:0007669"/>
    <property type="project" value="UniProtKB-KW"/>
</dbReference>
<dbReference type="OrthoDB" id="9806005at2"/>
<name>A0A1V8RMM4_9HYPH</name>
<dbReference type="InterPro" id="IPR016181">
    <property type="entry name" value="Acyl_CoA_acyltransferase"/>
</dbReference>
<keyword evidence="1" id="KW-0378">Hydrolase</keyword>
<dbReference type="PANTHER" id="PTHR41368">
    <property type="entry name" value="PROTEIN YGHO"/>
    <property type="match status" value="1"/>
</dbReference>
<sequence length="377" mass="42686">MMERPLFDIRPVKSKRDLDRFIDLPMRLQADDPAYVAPLKMERRQALSAKTNPFFHYADVQFWLAFEGDEVVGRISAQSDRRLPGIGHFGMLAGKDDPALFKALFATAEAWLAARGLTRIQGPFNLSINEEIGVLVDGFDTPPMLLMGHDQRHVAERIAERGYAQVKDVYAYLYSTRGKAPKWLDRMTGRALPKSVTLRQLDWKRYDEDLAAVVDIFNDAWSDNWGFLPLAKDELDALAKALKPLVHKELVQIIDVEGRPAGFGICLPNLNEAIRDLRGSLLPFGWAKLLWRLKISGVKSARVPLMGFRREFAKTQIGGLLPFLVIGRLREEAAKLGMAQVEFSWVLEDNLPMRHVCEALAGPPYKTYRIFEKVLPA</sequence>
<protein>
    <submittedName>
        <fullName evidence="1">dATP pyrophosphohydrolase</fullName>
    </submittedName>
</protein>